<accession>A0A849I625</accession>
<dbReference type="AlphaFoldDB" id="A0A849I625"/>
<dbReference type="Gene3D" id="3.50.30.40">
    <property type="entry name" value="Ribonuclease E inhibitor RraA/RraA-like"/>
    <property type="match status" value="1"/>
</dbReference>
<protein>
    <recommendedName>
        <fullName evidence="2">Putative 4-hydroxy-4-methyl-2-oxoglutarate aldolase</fullName>
    </recommendedName>
    <alternativeName>
        <fullName evidence="3">Regulator of ribonuclease activity homolog</fullName>
    </alternativeName>
    <alternativeName>
        <fullName evidence="4">RraA-like protein</fullName>
    </alternativeName>
</protein>
<comment type="caution">
    <text evidence="6">The sequence shown here is derived from an EMBL/GenBank/DDBJ whole genome shotgun (WGS) entry which is preliminary data.</text>
</comment>
<comment type="cofactor">
    <cofactor evidence="5">
        <name>Mg(2+)</name>
        <dbReference type="ChEBI" id="CHEBI:18420"/>
    </cofactor>
</comment>
<dbReference type="NCBIfam" id="NF004850">
    <property type="entry name" value="PRK06201.1"/>
    <property type="match status" value="1"/>
</dbReference>
<feature type="binding site" evidence="5">
    <location>
        <position position="120"/>
    </location>
    <ligand>
        <name>Mg(2+)</name>
        <dbReference type="ChEBI" id="CHEBI:18420"/>
    </ligand>
</feature>
<dbReference type="SUPFAM" id="SSF89562">
    <property type="entry name" value="RraA-like"/>
    <property type="match status" value="1"/>
</dbReference>
<keyword evidence="5" id="KW-0479">Metal-binding</keyword>
<dbReference type="PANTHER" id="PTHR33254">
    <property type="entry name" value="4-HYDROXY-4-METHYL-2-OXOGLUTARATE ALDOLASE 3-RELATED"/>
    <property type="match status" value="1"/>
</dbReference>
<evidence type="ECO:0000313" key="7">
    <source>
        <dbReference type="Proteomes" id="UP000564885"/>
    </source>
</evidence>
<keyword evidence="7" id="KW-1185">Reference proteome</keyword>
<sequence>MQLPGHRLRESAPQAPARLLESFREVAVAVVSDNLNRLHGTRALRPVHGSRRLVGTAVTVKTRPGDNYILHRSYDLLRPGDVLVVDGGGDLNQALVGEIMMQRARMQGVAGFVVDGAVRDVAAFAAAEFPCFARGVTHRGPYKFGPGEINVPVAVDGMVVLPGDVVLGDEDGVVAFDPSCADELLGRIRAQEEREAAALAAIAEGRFDNSYVGIQSEPRS</sequence>
<dbReference type="RefSeq" id="WP_171218360.1">
    <property type="nucleotide sequence ID" value="NZ_JABEPP010000003.1"/>
</dbReference>
<name>A0A849I625_9HYPH</name>
<gene>
    <name evidence="6" type="ORF">HJG44_10670</name>
</gene>
<dbReference type="Proteomes" id="UP000564885">
    <property type="component" value="Unassembled WGS sequence"/>
</dbReference>
<keyword evidence="5" id="KW-0460">Magnesium</keyword>
<proteinExistence type="predicted"/>
<feature type="binding site" evidence="5">
    <location>
        <begin position="97"/>
        <end position="100"/>
    </location>
    <ligand>
        <name>substrate</name>
    </ligand>
</feature>
<comment type="cofactor">
    <cofactor evidence="1">
        <name>a divalent metal cation</name>
        <dbReference type="ChEBI" id="CHEBI:60240"/>
    </cofactor>
</comment>
<reference evidence="6 7" key="1">
    <citation type="submission" date="2020-04" db="EMBL/GenBank/DDBJ databases">
        <title>Enterovirga sp. isolate from soil.</title>
        <authorList>
            <person name="Chea S."/>
            <person name="Kim D.-U."/>
        </authorList>
    </citation>
    <scope>NUCLEOTIDE SEQUENCE [LARGE SCALE GENOMIC DNA]</scope>
    <source>
        <strain evidence="6 7">DB1703</strain>
    </source>
</reference>
<dbReference type="PANTHER" id="PTHR33254:SF4">
    <property type="entry name" value="4-HYDROXY-4-METHYL-2-OXOGLUTARATE ALDOLASE 3-RELATED"/>
    <property type="match status" value="1"/>
</dbReference>
<evidence type="ECO:0000256" key="2">
    <source>
        <dbReference type="ARBA" id="ARBA00016549"/>
    </source>
</evidence>
<dbReference type="InterPro" id="IPR005493">
    <property type="entry name" value="RraA/RraA-like"/>
</dbReference>
<dbReference type="GO" id="GO:0046872">
    <property type="term" value="F:metal ion binding"/>
    <property type="evidence" value="ECO:0007669"/>
    <property type="project" value="UniProtKB-KW"/>
</dbReference>
<feature type="binding site" evidence="5">
    <location>
        <position position="119"/>
    </location>
    <ligand>
        <name>substrate</name>
    </ligand>
</feature>
<evidence type="ECO:0000256" key="1">
    <source>
        <dbReference type="ARBA" id="ARBA00001968"/>
    </source>
</evidence>
<organism evidence="6 7">
    <name type="scientific">Enterovirga aerilata</name>
    <dbReference type="NCBI Taxonomy" id="2730920"/>
    <lineage>
        <taxon>Bacteria</taxon>
        <taxon>Pseudomonadati</taxon>
        <taxon>Pseudomonadota</taxon>
        <taxon>Alphaproteobacteria</taxon>
        <taxon>Hyphomicrobiales</taxon>
        <taxon>Methylobacteriaceae</taxon>
        <taxon>Enterovirga</taxon>
    </lineage>
</organism>
<evidence type="ECO:0000256" key="4">
    <source>
        <dbReference type="ARBA" id="ARBA00030169"/>
    </source>
</evidence>
<dbReference type="Pfam" id="PF03737">
    <property type="entry name" value="RraA-like"/>
    <property type="match status" value="1"/>
</dbReference>
<evidence type="ECO:0000256" key="5">
    <source>
        <dbReference type="PIRSR" id="PIRSR605493-1"/>
    </source>
</evidence>
<dbReference type="CDD" id="cd16841">
    <property type="entry name" value="RraA_family"/>
    <property type="match status" value="1"/>
</dbReference>
<evidence type="ECO:0000313" key="6">
    <source>
        <dbReference type="EMBL" id="NNM72838.1"/>
    </source>
</evidence>
<dbReference type="InterPro" id="IPR036704">
    <property type="entry name" value="RraA/RraA-like_sf"/>
</dbReference>
<evidence type="ECO:0000256" key="3">
    <source>
        <dbReference type="ARBA" id="ARBA00029596"/>
    </source>
</evidence>
<dbReference type="EMBL" id="JABEPP010000003">
    <property type="protein sequence ID" value="NNM72838.1"/>
    <property type="molecule type" value="Genomic_DNA"/>
</dbReference>